<dbReference type="InterPro" id="IPR003374">
    <property type="entry name" value="ApbE-like_sf"/>
</dbReference>
<accession>A0A4R6UAJ6</accession>
<reference evidence="11 12" key="1">
    <citation type="submission" date="2019-03" db="EMBL/GenBank/DDBJ databases">
        <title>Genomic Encyclopedia of Type Strains, Phase IV (KMG-IV): sequencing the most valuable type-strain genomes for metagenomic binning, comparative biology and taxonomic classification.</title>
        <authorList>
            <person name="Goeker M."/>
        </authorList>
    </citation>
    <scope>NUCLEOTIDE SEQUENCE [LARGE SCALE GENOMIC DNA]</scope>
    <source>
        <strain evidence="11 12">DSM 46770</strain>
    </source>
</reference>
<dbReference type="GO" id="GO:0046872">
    <property type="term" value="F:metal ion binding"/>
    <property type="evidence" value="ECO:0007669"/>
    <property type="project" value="UniProtKB-KW"/>
</dbReference>
<evidence type="ECO:0000256" key="3">
    <source>
        <dbReference type="ARBA" id="ARBA00016337"/>
    </source>
</evidence>
<name>A0A4R6UAJ6_9ACTN</name>
<comment type="cofactor">
    <cofactor evidence="1">
        <name>Mg(2+)</name>
        <dbReference type="ChEBI" id="CHEBI:18420"/>
    </cofactor>
</comment>
<evidence type="ECO:0000256" key="4">
    <source>
        <dbReference type="ARBA" id="ARBA00022630"/>
    </source>
</evidence>
<sequence length="319" mass="33233">MRAFRDRVMGTDVLLAGMGAGEQAAVLGWLREAERVFTRFSPGSDTRRVGAADGRATEVSASFTAALAEACAHHERTGGLFDPFLGAAMERIGYSVGFDEITARGGVSPGPVAPVPPESPGDDAGAVPRVEIDHERGLVTLPPGTAVDLGGFVKGWSVQQAADALRRAGARRGLIDAGGDIVAWRDPADAPWRVGVEHPLRPEPAGTLALAPYAAVATSSTARRRWRDASGAPAHHIVDPRTGRPADSDCVQATVLGRDLGAAEVYATCLVVLGTVEGPALLADLDGSAAWITVDREGRVRSAANLDHYCAEVALDVPP</sequence>
<proteinExistence type="predicted"/>
<dbReference type="PANTHER" id="PTHR30040">
    <property type="entry name" value="THIAMINE BIOSYNTHESIS LIPOPROTEIN APBE"/>
    <property type="match status" value="1"/>
</dbReference>
<gene>
    <name evidence="11" type="ORF">EV190_14011</name>
</gene>
<organism evidence="11 12">
    <name type="scientific">Actinorugispora endophytica</name>
    <dbReference type="NCBI Taxonomy" id="1605990"/>
    <lineage>
        <taxon>Bacteria</taxon>
        <taxon>Bacillati</taxon>
        <taxon>Actinomycetota</taxon>
        <taxon>Actinomycetes</taxon>
        <taxon>Streptosporangiales</taxon>
        <taxon>Nocardiopsidaceae</taxon>
        <taxon>Actinorugispora</taxon>
    </lineage>
</organism>
<evidence type="ECO:0000256" key="6">
    <source>
        <dbReference type="ARBA" id="ARBA00022723"/>
    </source>
</evidence>
<keyword evidence="6" id="KW-0479">Metal-binding</keyword>
<dbReference type="GO" id="GO:0016740">
    <property type="term" value="F:transferase activity"/>
    <property type="evidence" value="ECO:0007669"/>
    <property type="project" value="UniProtKB-KW"/>
</dbReference>
<dbReference type="Proteomes" id="UP000295281">
    <property type="component" value="Unassembled WGS sequence"/>
</dbReference>
<protein>
    <recommendedName>
        <fullName evidence="3">FAD:protein FMN transferase</fullName>
        <ecNumber evidence="2">2.7.1.180</ecNumber>
    </recommendedName>
    <alternativeName>
        <fullName evidence="9">Flavin transferase</fullName>
    </alternativeName>
</protein>
<dbReference type="OrthoDB" id="9778595at2"/>
<evidence type="ECO:0000256" key="9">
    <source>
        <dbReference type="ARBA" id="ARBA00031306"/>
    </source>
</evidence>
<evidence type="ECO:0000313" key="11">
    <source>
        <dbReference type="EMBL" id="TDQ43650.1"/>
    </source>
</evidence>
<keyword evidence="8" id="KW-0460">Magnesium</keyword>
<evidence type="ECO:0000256" key="10">
    <source>
        <dbReference type="ARBA" id="ARBA00048540"/>
    </source>
</evidence>
<keyword evidence="4" id="KW-0285">Flavoprotein</keyword>
<dbReference type="RefSeq" id="WP_133743723.1">
    <property type="nucleotide sequence ID" value="NZ_SNYN01000040.1"/>
</dbReference>
<evidence type="ECO:0000256" key="5">
    <source>
        <dbReference type="ARBA" id="ARBA00022679"/>
    </source>
</evidence>
<comment type="catalytic activity">
    <reaction evidence="10">
        <text>L-threonyl-[protein] + FAD = FMN-L-threonyl-[protein] + AMP + H(+)</text>
        <dbReference type="Rhea" id="RHEA:36847"/>
        <dbReference type="Rhea" id="RHEA-COMP:11060"/>
        <dbReference type="Rhea" id="RHEA-COMP:11061"/>
        <dbReference type="ChEBI" id="CHEBI:15378"/>
        <dbReference type="ChEBI" id="CHEBI:30013"/>
        <dbReference type="ChEBI" id="CHEBI:57692"/>
        <dbReference type="ChEBI" id="CHEBI:74257"/>
        <dbReference type="ChEBI" id="CHEBI:456215"/>
        <dbReference type="EC" id="2.7.1.180"/>
    </reaction>
</comment>
<dbReference type="Pfam" id="PF02424">
    <property type="entry name" value="ApbE"/>
    <property type="match status" value="1"/>
</dbReference>
<dbReference type="Gene3D" id="3.10.520.10">
    <property type="entry name" value="ApbE-like domains"/>
    <property type="match status" value="1"/>
</dbReference>
<evidence type="ECO:0000313" key="12">
    <source>
        <dbReference type="Proteomes" id="UP000295281"/>
    </source>
</evidence>
<dbReference type="PANTHER" id="PTHR30040:SF2">
    <property type="entry name" value="FAD:PROTEIN FMN TRANSFERASE"/>
    <property type="match status" value="1"/>
</dbReference>
<keyword evidence="11" id="KW-0449">Lipoprotein</keyword>
<dbReference type="AlphaFoldDB" id="A0A4R6UAJ6"/>
<dbReference type="EC" id="2.7.1.180" evidence="2"/>
<evidence type="ECO:0000256" key="7">
    <source>
        <dbReference type="ARBA" id="ARBA00022827"/>
    </source>
</evidence>
<evidence type="ECO:0000256" key="8">
    <source>
        <dbReference type="ARBA" id="ARBA00022842"/>
    </source>
</evidence>
<keyword evidence="12" id="KW-1185">Reference proteome</keyword>
<evidence type="ECO:0000256" key="1">
    <source>
        <dbReference type="ARBA" id="ARBA00001946"/>
    </source>
</evidence>
<dbReference type="EMBL" id="SNYN01000040">
    <property type="protein sequence ID" value="TDQ43650.1"/>
    <property type="molecule type" value="Genomic_DNA"/>
</dbReference>
<dbReference type="SUPFAM" id="SSF143631">
    <property type="entry name" value="ApbE-like"/>
    <property type="match status" value="1"/>
</dbReference>
<dbReference type="InterPro" id="IPR024932">
    <property type="entry name" value="ApbE"/>
</dbReference>
<comment type="caution">
    <text evidence="11">The sequence shown here is derived from an EMBL/GenBank/DDBJ whole genome shotgun (WGS) entry which is preliminary data.</text>
</comment>
<keyword evidence="7" id="KW-0274">FAD</keyword>
<keyword evidence="5" id="KW-0808">Transferase</keyword>
<evidence type="ECO:0000256" key="2">
    <source>
        <dbReference type="ARBA" id="ARBA00011955"/>
    </source>
</evidence>